<keyword evidence="3" id="KW-0132">Cell division</keyword>
<reference evidence="8" key="1">
    <citation type="journal article" date="2019" name="Int. J. Syst. Evol. Microbiol.">
        <title>The Global Catalogue of Microorganisms (GCM) 10K type strain sequencing project: providing services to taxonomists for standard genome sequencing and annotation.</title>
        <authorList>
            <consortium name="The Broad Institute Genomics Platform"/>
            <consortium name="The Broad Institute Genome Sequencing Center for Infectious Disease"/>
            <person name="Wu L."/>
            <person name="Ma J."/>
        </authorList>
    </citation>
    <scope>NUCLEOTIDE SEQUENCE [LARGE SCALE GENOMIC DNA]</scope>
    <source>
        <strain evidence="8">CGMCC 4.7177</strain>
    </source>
</reference>
<sequence length="149" mass="16276">MSKRDSLTLVVSRMLVRLAVADGVDRPVVLDLCYDSADPYAVSLTFHIHTDDTVQWVLGRDLLLDGQHGLAGVGDAQVWPSRRSWAGKVCIALRPYPKRKAVVVTASARALEAFLLRTLAVVPAGTEERHLNMDGTVRQLLGGPGEPHR</sequence>
<gene>
    <name evidence="7" type="ORF">ACFPIH_25080</name>
</gene>
<dbReference type="RefSeq" id="WP_381168604.1">
    <property type="nucleotide sequence ID" value="NZ_JBHSFK010000016.1"/>
</dbReference>
<evidence type="ECO:0000256" key="1">
    <source>
        <dbReference type="ARBA" id="ARBA00004431"/>
    </source>
</evidence>
<accession>A0ABV9AW85</accession>
<evidence type="ECO:0000256" key="4">
    <source>
        <dbReference type="ARBA" id="ARBA00022969"/>
    </source>
</evidence>
<dbReference type="InterPro" id="IPR038658">
    <property type="entry name" value="SsgB_sf"/>
</dbReference>
<keyword evidence="5" id="KW-0717">Septation</keyword>
<evidence type="ECO:0000313" key="8">
    <source>
        <dbReference type="Proteomes" id="UP001595839"/>
    </source>
</evidence>
<protein>
    <submittedName>
        <fullName evidence="7">SsgA family sporulation/cell division regulator</fullName>
    </submittedName>
</protein>
<dbReference type="InterPro" id="IPR006776">
    <property type="entry name" value="SsgB"/>
</dbReference>
<name>A0ABV9AW85_9ACTN</name>
<dbReference type="Pfam" id="PF04686">
    <property type="entry name" value="SsgA"/>
    <property type="match status" value="1"/>
</dbReference>
<dbReference type="EMBL" id="JBHSFK010000016">
    <property type="protein sequence ID" value="MFC4502746.1"/>
    <property type="molecule type" value="Genomic_DNA"/>
</dbReference>
<dbReference type="Gene3D" id="2.30.31.20">
    <property type="entry name" value="Sporulation-specific cell division protein SsgB"/>
    <property type="match status" value="1"/>
</dbReference>
<evidence type="ECO:0000256" key="5">
    <source>
        <dbReference type="ARBA" id="ARBA00023210"/>
    </source>
</evidence>
<comment type="similarity">
    <text evidence="2">Belongs to the SsgA family.</text>
</comment>
<keyword evidence="4" id="KW-0749">Sporulation</keyword>
<evidence type="ECO:0000256" key="3">
    <source>
        <dbReference type="ARBA" id="ARBA00022618"/>
    </source>
</evidence>
<evidence type="ECO:0000313" key="7">
    <source>
        <dbReference type="EMBL" id="MFC4502746.1"/>
    </source>
</evidence>
<evidence type="ECO:0000256" key="6">
    <source>
        <dbReference type="ARBA" id="ARBA00023306"/>
    </source>
</evidence>
<evidence type="ECO:0000256" key="2">
    <source>
        <dbReference type="ARBA" id="ARBA00009323"/>
    </source>
</evidence>
<comment type="caution">
    <text evidence="7">The sequence shown here is derived from an EMBL/GenBank/DDBJ whole genome shotgun (WGS) entry which is preliminary data.</text>
</comment>
<comment type="subcellular location">
    <subcellularLocation>
        <location evidence="1">Cell septum</location>
    </subcellularLocation>
</comment>
<organism evidence="7 8">
    <name type="scientific">Streptomyces vulcanius</name>
    <dbReference type="NCBI Taxonomy" id="1441876"/>
    <lineage>
        <taxon>Bacteria</taxon>
        <taxon>Bacillati</taxon>
        <taxon>Actinomycetota</taxon>
        <taxon>Actinomycetes</taxon>
        <taxon>Kitasatosporales</taxon>
        <taxon>Streptomycetaceae</taxon>
        <taxon>Streptomyces</taxon>
    </lineage>
</organism>
<proteinExistence type="inferred from homology"/>
<dbReference type="Proteomes" id="UP001595839">
    <property type="component" value="Unassembled WGS sequence"/>
</dbReference>
<keyword evidence="8" id="KW-1185">Reference proteome</keyword>
<keyword evidence="6" id="KW-0131">Cell cycle</keyword>